<feature type="transmembrane region" description="Helical" evidence="1">
    <location>
        <begin position="74"/>
        <end position="94"/>
    </location>
</feature>
<comment type="caution">
    <text evidence="2">The sequence shown here is derived from an EMBL/GenBank/DDBJ whole genome shotgun (WGS) entry which is preliminary data.</text>
</comment>
<dbReference type="OrthoDB" id="7594143at2"/>
<dbReference type="RefSeq" id="WP_106513489.1">
    <property type="nucleotide sequence ID" value="NZ_PXYI01000004.1"/>
</dbReference>
<dbReference type="AlphaFoldDB" id="A0A2P7QNR0"/>
<sequence length="245" mass="26976">MAGPPRSVDEAIARFDEVVARYDGTSREAAVARRRHVQRAARSLGKRLAGMGAAIVALIVATIAFGLIVGPIGINGLFVVAFLTLVILLLFSFWPSEPKRVAYSEQLPTKAVVRQLDSLLVRERAALPPPAARRVDEISATLPLLESRLAEIDALDPLAQDARRLMGKHLPDLLERYERVPAQYRQERDGEGLTVDERLVSSLDAARGTLDEIAAKLAESERQKFETQGRFIESRYKDPSGLSNP</sequence>
<keyword evidence="1" id="KW-1133">Transmembrane helix</keyword>
<evidence type="ECO:0000313" key="2">
    <source>
        <dbReference type="EMBL" id="PSJ39591.1"/>
    </source>
</evidence>
<accession>A0A2P7QNR0</accession>
<organism evidence="2 3">
    <name type="scientific">Allosphingosinicella deserti</name>
    <dbReference type="NCBI Taxonomy" id="2116704"/>
    <lineage>
        <taxon>Bacteria</taxon>
        <taxon>Pseudomonadati</taxon>
        <taxon>Pseudomonadota</taxon>
        <taxon>Alphaproteobacteria</taxon>
        <taxon>Sphingomonadales</taxon>
        <taxon>Sphingomonadaceae</taxon>
        <taxon>Allosphingosinicella</taxon>
    </lineage>
</organism>
<keyword evidence="3" id="KW-1185">Reference proteome</keyword>
<feature type="transmembrane region" description="Helical" evidence="1">
    <location>
        <begin position="48"/>
        <end position="68"/>
    </location>
</feature>
<protein>
    <submittedName>
        <fullName evidence="2">Uncharacterized protein</fullName>
    </submittedName>
</protein>
<keyword evidence="1" id="KW-0812">Transmembrane</keyword>
<reference evidence="2 3" key="1">
    <citation type="submission" date="2018-03" db="EMBL/GenBank/DDBJ databases">
        <title>The draft genome of Sphingosinicella sp. GL-C-18.</title>
        <authorList>
            <person name="Liu L."/>
            <person name="Li L."/>
            <person name="Liang L."/>
            <person name="Zhang X."/>
            <person name="Wang T."/>
        </authorList>
    </citation>
    <scope>NUCLEOTIDE SEQUENCE [LARGE SCALE GENOMIC DNA]</scope>
    <source>
        <strain evidence="2 3">GL-C-18</strain>
    </source>
</reference>
<keyword evidence="1" id="KW-0472">Membrane</keyword>
<name>A0A2P7QNR0_9SPHN</name>
<evidence type="ECO:0000256" key="1">
    <source>
        <dbReference type="SAM" id="Phobius"/>
    </source>
</evidence>
<proteinExistence type="predicted"/>
<gene>
    <name evidence="2" type="ORF">C7I55_13385</name>
</gene>
<dbReference type="Proteomes" id="UP000241167">
    <property type="component" value="Unassembled WGS sequence"/>
</dbReference>
<evidence type="ECO:0000313" key="3">
    <source>
        <dbReference type="Proteomes" id="UP000241167"/>
    </source>
</evidence>
<dbReference type="EMBL" id="PXYI01000004">
    <property type="protein sequence ID" value="PSJ39591.1"/>
    <property type="molecule type" value="Genomic_DNA"/>
</dbReference>